<feature type="binding site" evidence="6">
    <location>
        <position position="96"/>
    </location>
    <ligand>
        <name>S-adenosyl-L-methionine</name>
        <dbReference type="ChEBI" id="CHEBI:59789"/>
    </ligand>
</feature>
<protein>
    <submittedName>
        <fullName evidence="8">Ribosomal RNA small subunit methyltransferase A</fullName>
        <ecNumber evidence="8">2.1.1.182</ecNumber>
    </submittedName>
</protein>
<feature type="domain" description="Ribosomal RNA adenine methylase transferase N-terminal" evidence="7">
    <location>
        <begin position="30"/>
        <end position="196"/>
    </location>
</feature>
<accession>A0A833E8V8</accession>
<dbReference type="SUPFAM" id="SSF53335">
    <property type="entry name" value="S-adenosyl-L-methionine-dependent methyltransferases"/>
    <property type="match status" value="1"/>
</dbReference>
<dbReference type="AlphaFoldDB" id="A0A833E8V8"/>
<evidence type="ECO:0000313" key="8">
    <source>
        <dbReference type="EMBL" id="HIQ23982.1"/>
    </source>
</evidence>
<dbReference type="PROSITE" id="PS51689">
    <property type="entry name" value="SAM_RNA_A_N6_MT"/>
    <property type="match status" value="1"/>
</dbReference>
<dbReference type="Proteomes" id="UP000600071">
    <property type="component" value="Unassembled WGS sequence"/>
</dbReference>
<organism evidence="8 9">
    <name type="scientific">Pyrodictium delaneyi</name>
    <dbReference type="NCBI Taxonomy" id="1273541"/>
    <lineage>
        <taxon>Archaea</taxon>
        <taxon>Thermoproteota</taxon>
        <taxon>Thermoprotei</taxon>
        <taxon>Desulfurococcales</taxon>
        <taxon>Pyrodictiaceae</taxon>
        <taxon>Pyrodictium</taxon>
    </lineage>
</organism>
<comment type="similarity">
    <text evidence="6">Belongs to the class I-like SAM-binding methyltransferase superfamily. rRNA adenine N(6)-methyltransferase family.</text>
</comment>
<dbReference type="InterPro" id="IPR029063">
    <property type="entry name" value="SAM-dependent_MTases_sf"/>
</dbReference>
<dbReference type="Pfam" id="PF00398">
    <property type="entry name" value="RrnaAD"/>
    <property type="match status" value="1"/>
</dbReference>
<dbReference type="GO" id="GO:0003723">
    <property type="term" value="F:RNA binding"/>
    <property type="evidence" value="ECO:0007669"/>
    <property type="project" value="UniProtKB-UniRule"/>
</dbReference>
<dbReference type="NCBIfam" id="TIGR00755">
    <property type="entry name" value="ksgA"/>
    <property type="match status" value="1"/>
</dbReference>
<feature type="binding site" evidence="6">
    <location>
        <position position="48"/>
    </location>
    <ligand>
        <name>S-adenosyl-L-methionine</name>
        <dbReference type="ChEBI" id="CHEBI:59789"/>
    </ligand>
</feature>
<dbReference type="InterPro" id="IPR020598">
    <property type="entry name" value="rRNA_Ade_methylase_Trfase_N"/>
</dbReference>
<evidence type="ECO:0000313" key="9">
    <source>
        <dbReference type="Proteomes" id="UP000600071"/>
    </source>
</evidence>
<evidence type="ECO:0000256" key="4">
    <source>
        <dbReference type="ARBA" id="ARBA00022691"/>
    </source>
</evidence>
<reference evidence="8" key="1">
    <citation type="journal article" date="2020" name="ISME J.">
        <title>Gammaproteobacteria mediating utilization of methyl-, sulfur- and petroleum organic compounds in deep ocean hydrothermal plumes.</title>
        <authorList>
            <person name="Zhou Z."/>
            <person name="Liu Y."/>
            <person name="Pan J."/>
            <person name="Cron B.R."/>
            <person name="Toner B.M."/>
            <person name="Anantharaman K."/>
            <person name="Breier J.A."/>
            <person name="Dick G.J."/>
            <person name="Li M."/>
        </authorList>
    </citation>
    <scope>NUCLEOTIDE SEQUENCE</scope>
    <source>
        <strain evidence="8">SZUA-1523</strain>
    </source>
</reference>
<dbReference type="PANTHER" id="PTHR11727">
    <property type="entry name" value="DIMETHYLADENOSINE TRANSFERASE"/>
    <property type="match status" value="1"/>
</dbReference>
<feature type="binding site" evidence="6">
    <location>
        <position position="71"/>
    </location>
    <ligand>
        <name>S-adenosyl-L-methionine</name>
        <dbReference type="ChEBI" id="CHEBI:59789"/>
    </ligand>
</feature>
<keyword evidence="4 6" id="KW-0949">S-adenosyl-L-methionine</keyword>
<feature type="binding site" evidence="6">
    <location>
        <position position="23"/>
    </location>
    <ligand>
        <name>S-adenosyl-L-methionine</name>
        <dbReference type="ChEBI" id="CHEBI:59789"/>
    </ligand>
</feature>
<feature type="binding site" evidence="6">
    <location>
        <position position="113"/>
    </location>
    <ligand>
        <name>S-adenosyl-L-methionine</name>
        <dbReference type="ChEBI" id="CHEBI:59789"/>
    </ligand>
</feature>
<evidence type="ECO:0000256" key="1">
    <source>
        <dbReference type="ARBA" id="ARBA00022552"/>
    </source>
</evidence>
<gene>
    <name evidence="8" type="primary">rsmA</name>
    <name evidence="8" type="ORF">EYH50_02925</name>
</gene>
<name>A0A833E8V8_9CREN</name>
<comment type="caution">
    <text evidence="8">The sequence shown here is derived from an EMBL/GenBank/DDBJ whole genome shotgun (WGS) entry which is preliminary data.</text>
</comment>
<dbReference type="SMART" id="SM00650">
    <property type="entry name" value="rADc"/>
    <property type="match status" value="1"/>
</dbReference>
<evidence type="ECO:0000259" key="7">
    <source>
        <dbReference type="SMART" id="SM00650"/>
    </source>
</evidence>
<sequence>MRARRKQAAVRASHRASRRLGQNFLTARWVAREFARWACGFKTLLEVGVGKGFLTSEVLKHCKPQLLVGIEVDYRLLDWLASISFFDACFAPIHGDVLHFPIYISRVDAVYGSIPYNITGPLLSLLAVEAQKPAMLLLQKEVVDRIAAKPASKQYGRITVLVQLVYRVRPGKIVPPSAFQPRPKVFSRLVVLEPREDRPPREALRRLEELTRCMFAERNKKAAKVASKCLGLERVEAEKRFGGRRVYELAPEEFYMIVRVE</sequence>
<keyword evidence="5 6" id="KW-0694">RNA-binding</keyword>
<dbReference type="InterPro" id="IPR001737">
    <property type="entry name" value="KsgA/Erm"/>
</dbReference>
<keyword evidence="3 6" id="KW-0808">Transferase</keyword>
<dbReference type="GO" id="GO:0052908">
    <property type="term" value="F:16S rRNA (adenine(1518)-N(6)/adenine(1519)-N(6))-dimethyltransferase activity"/>
    <property type="evidence" value="ECO:0007669"/>
    <property type="project" value="UniProtKB-EC"/>
</dbReference>
<proteinExistence type="inferred from homology"/>
<keyword evidence="2 6" id="KW-0489">Methyltransferase</keyword>
<dbReference type="EC" id="2.1.1.182" evidence="8"/>
<evidence type="ECO:0000256" key="5">
    <source>
        <dbReference type="ARBA" id="ARBA00022884"/>
    </source>
</evidence>
<evidence type="ECO:0000256" key="3">
    <source>
        <dbReference type="ARBA" id="ARBA00022679"/>
    </source>
</evidence>
<evidence type="ECO:0000256" key="6">
    <source>
        <dbReference type="PROSITE-ProRule" id="PRU01026"/>
    </source>
</evidence>
<dbReference type="PANTHER" id="PTHR11727:SF7">
    <property type="entry name" value="DIMETHYLADENOSINE TRANSFERASE-RELATED"/>
    <property type="match status" value="1"/>
</dbReference>
<feature type="binding site" evidence="6">
    <location>
        <position position="25"/>
    </location>
    <ligand>
        <name>S-adenosyl-L-methionine</name>
        <dbReference type="ChEBI" id="CHEBI:59789"/>
    </ligand>
</feature>
<dbReference type="Gene3D" id="3.40.50.150">
    <property type="entry name" value="Vaccinia Virus protein VP39"/>
    <property type="match status" value="1"/>
</dbReference>
<dbReference type="InterPro" id="IPR011530">
    <property type="entry name" value="rRNA_adenine_dimethylase"/>
</dbReference>
<dbReference type="EMBL" id="DQVR01000062">
    <property type="protein sequence ID" value="HIQ23982.1"/>
    <property type="molecule type" value="Genomic_DNA"/>
</dbReference>
<evidence type="ECO:0000256" key="2">
    <source>
        <dbReference type="ARBA" id="ARBA00022603"/>
    </source>
</evidence>
<dbReference type="PROSITE" id="PS01131">
    <property type="entry name" value="RRNA_A_DIMETH"/>
    <property type="match status" value="1"/>
</dbReference>
<keyword evidence="1" id="KW-0698">rRNA processing</keyword>
<dbReference type="InterPro" id="IPR020596">
    <property type="entry name" value="rRNA_Ade_Mease_Trfase_CS"/>
</dbReference>